<dbReference type="PRINTS" id="PR00463">
    <property type="entry name" value="EP450I"/>
</dbReference>
<dbReference type="GO" id="GO:0004497">
    <property type="term" value="F:monooxygenase activity"/>
    <property type="evidence" value="ECO:0007669"/>
    <property type="project" value="UniProtKB-KW"/>
</dbReference>
<dbReference type="InterPro" id="IPR050121">
    <property type="entry name" value="Cytochrome_P450_monoxygenase"/>
</dbReference>
<keyword evidence="4 6" id="KW-0479">Metal-binding</keyword>
<evidence type="ECO:0000256" key="6">
    <source>
        <dbReference type="PIRSR" id="PIRSR602401-1"/>
    </source>
</evidence>
<dbReference type="PROSITE" id="PS00086">
    <property type="entry name" value="CYTOCHROME_P450"/>
    <property type="match status" value="1"/>
</dbReference>
<sequence>MPSIILHPPDKDRISDTANPLPQLLQTPSGLAIVEIQGTVNSTLTSMQHESDGSLALGKLEFPLCDATATSEDTAWQKRVYLYVGKHQRMTGEVKKLPKPIAVMRKRETESDGVEELEVAEIVYWKLLFAHRPEPPVLFVLGKVIYQLYVHPLSKIPGPRINAISRIPYIRHLLAGTTVDNVNALHAKYGDVVRVSPNEVSFTSIDTAHQDIYGFRTGKSKGRASQKQKDAAWYAPAANGVPSLLIADDEAHARHRRILSHAFSEKALAGQEVLLQKYVDQLIDRLGETSAGSGKTQDMVLWYNWTTFDVIADLTFGEPFGCLQNLATDKHVQNINNALAGFRLYYIMYYFPWVKKFGSLIIDQTKVAARVDFNKWVTSQTQKRAERETQRPDFMTHILAANRGDKDGSKISMKEVESDNSVFLVAGSETTASMLASTTYFLLKNPAIMEKLTEEVRGRWKEYSDITLEEVNKAPYLLAVLSEGLRYFPPVPTGFERRVGEGGEMVSGHFIPEGTSVAVSHYTAYHDPKHFTDPDAFVPERWIDDERYASDKLGWVQPFSYGPRNCLGKNLAYAEMRLIMAKMIWSYDLTLDSRSTNWVNHCKVMALWAKPELLVHVKEVARS</sequence>
<evidence type="ECO:0000256" key="3">
    <source>
        <dbReference type="ARBA" id="ARBA00022617"/>
    </source>
</evidence>
<evidence type="ECO:0000256" key="4">
    <source>
        <dbReference type="ARBA" id="ARBA00022723"/>
    </source>
</evidence>
<evidence type="ECO:0000313" key="9">
    <source>
        <dbReference type="Proteomes" id="UP001274830"/>
    </source>
</evidence>
<dbReference type="PANTHER" id="PTHR24305:SF210">
    <property type="entry name" value="CYTOCHROME P450 MONOOXYGENASE ASQL-RELATED"/>
    <property type="match status" value="1"/>
</dbReference>
<comment type="caution">
    <text evidence="8">The sequence shown here is derived from an EMBL/GenBank/DDBJ whole genome shotgun (WGS) entry which is preliminary data.</text>
</comment>
<comment type="similarity">
    <text evidence="2 7">Belongs to the cytochrome P450 family.</text>
</comment>
<keyword evidence="9" id="KW-1185">Reference proteome</keyword>
<evidence type="ECO:0000256" key="7">
    <source>
        <dbReference type="RuleBase" id="RU000461"/>
    </source>
</evidence>
<dbReference type="GO" id="GO:0007064">
    <property type="term" value="P:mitotic sister chromatid cohesion"/>
    <property type="evidence" value="ECO:0007669"/>
    <property type="project" value="InterPro"/>
</dbReference>
<reference evidence="8" key="1">
    <citation type="submission" date="2023-07" db="EMBL/GenBank/DDBJ databases">
        <title>Black Yeasts Isolated from many extreme environments.</title>
        <authorList>
            <person name="Coleine C."/>
            <person name="Stajich J.E."/>
            <person name="Selbmann L."/>
        </authorList>
    </citation>
    <scope>NUCLEOTIDE SEQUENCE</scope>
    <source>
        <strain evidence="8">CCFEE 5485</strain>
    </source>
</reference>
<dbReference type="InterPro" id="IPR017972">
    <property type="entry name" value="Cyt_P450_CS"/>
</dbReference>
<dbReference type="GO" id="GO:0031390">
    <property type="term" value="C:Ctf18 RFC-like complex"/>
    <property type="evidence" value="ECO:0007669"/>
    <property type="project" value="InterPro"/>
</dbReference>
<dbReference type="Gene3D" id="1.10.630.10">
    <property type="entry name" value="Cytochrome P450"/>
    <property type="match status" value="1"/>
</dbReference>
<evidence type="ECO:0000313" key="8">
    <source>
        <dbReference type="EMBL" id="KAK3669435.1"/>
    </source>
</evidence>
<dbReference type="PANTHER" id="PTHR24305">
    <property type="entry name" value="CYTOCHROME P450"/>
    <property type="match status" value="1"/>
</dbReference>
<keyword evidence="5 6" id="KW-0408">Iron</keyword>
<dbReference type="Pfam" id="PF00067">
    <property type="entry name" value="p450"/>
    <property type="match status" value="1"/>
</dbReference>
<evidence type="ECO:0000256" key="5">
    <source>
        <dbReference type="ARBA" id="ARBA00023004"/>
    </source>
</evidence>
<dbReference type="PRINTS" id="PR00385">
    <property type="entry name" value="P450"/>
</dbReference>
<dbReference type="CDD" id="cd11058">
    <property type="entry name" value="CYP60B-like"/>
    <property type="match status" value="1"/>
</dbReference>
<dbReference type="GO" id="GO:0005506">
    <property type="term" value="F:iron ion binding"/>
    <property type="evidence" value="ECO:0007669"/>
    <property type="project" value="InterPro"/>
</dbReference>
<dbReference type="EMBL" id="JAUTXT010000085">
    <property type="protein sequence ID" value="KAK3669435.1"/>
    <property type="molecule type" value="Genomic_DNA"/>
</dbReference>
<dbReference type="InterPro" id="IPR036396">
    <property type="entry name" value="Cyt_P450_sf"/>
</dbReference>
<dbReference type="InterPro" id="IPR001128">
    <property type="entry name" value="Cyt_P450"/>
</dbReference>
<organism evidence="8 9">
    <name type="scientific">Recurvomyces mirabilis</name>
    <dbReference type="NCBI Taxonomy" id="574656"/>
    <lineage>
        <taxon>Eukaryota</taxon>
        <taxon>Fungi</taxon>
        <taxon>Dikarya</taxon>
        <taxon>Ascomycota</taxon>
        <taxon>Pezizomycotina</taxon>
        <taxon>Dothideomycetes</taxon>
        <taxon>Dothideomycetidae</taxon>
        <taxon>Mycosphaerellales</taxon>
        <taxon>Teratosphaeriaceae</taxon>
        <taxon>Recurvomyces</taxon>
    </lineage>
</organism>
<dbReference type="Pfam" id="PF09696">
    <property type="entry name" value="Ctf8"/>
    <property type="match status" value="1"/>
</dbReference>
<dbReference type="GO" id="GO:0020037">
    <property type="term" value="F:heme binding"/>
    <property type="evidence" value="ECO:0007669"/>
    <property type="project" value="InterPro"/>
</dbReference>
<name>A0AAE0TLN6_9PEZI</name>
<proteinExistence type="inferred from homology"/>
<keyword evidence="7" id="KW-0503">Monooxygenase</keyword>
<evidence type="ECO:0000256" key="1">
    <source>
        <dbReference type="ARBA" id="ARBA00001971"/>
    </source>
</evidence>
<evidence type="ECO:0008006" key="10">
    <source>
        <dbReference type="Google" id="ProtNLM"/>
    </source>
</evidence>
<keyword evidence="3 6" id="KW-0349">Heme</keyword>
<keyword evidence="7" id="KW-0560">Oxidoreductase</keyword>
<dbReference type="Proteomes" id="UP001274830">
    <property type="component" value="Unassembled WGS sequence"/>
</dbReference>
<gene>
    <name evidence="8" type="ORF">LTR78_010695</name>
</gene>
<protein>
    <recommendedName>
        <fullName evidence="10">Cytochrome P450 monooxygenase</fullName>
    </recommendedName>
</protein>
<dbReference type="AlphaFoldDB" id="A0AAE0TLN6"/>
<evidence type="ECO:0000256" key="2">
    <source>
        <dbReference type="ARBA" id="ARBA00010617"/>
    </source>
</evidence>
<dbReference type="GO" id="GO:0016705">
    <property type="term" value="F:oxidoreductase activity, acting on paired donors, with incorporation or reduction of molecular oxygen"/>
    <property type="evidence" value="ECO:0007669"/>
    <property type="project" value="InterPro"/>
</dbReference>
<feature type="binding site" description="axial binding residue" evidence="6">
    <location>
        <position position="566"/>
    </location>
    <ligand>
        <name>heme</name>
        <dbReference type="ChEBI" id="CHEBI:30413"/>
    </ligand>
    <ligandPart>
        <name>Fe</name>
        <dbReference type="ChEBI" id="CHEBI:18248"/>
    </ligandPart>
</feature>
<dbReference type="InterPro" id="IPR002401">
    <property type="entry name" value="Cyt_P450_E_grp-I"/>
</dbReference>
<dbReference type="InterPro" id="IPR018607">
    <property type="entry name" value="Ctf8"/>
</dbReference>
<dbReference type="SUPFAM" id="SSF48264">
    <property type="entry name" value="Cytochrome P450"/>
    <property type="match status" value="1"/>
</dbReference>
<accession>A0AAE0TLN6</accession>
<comment type="cofactor">
    <cofactor evidence="1 6">
        <name>heme</name>
        <dbReference type="ChEBI" id="CHEBI:30413"/>
    </cofactor>
</comment>